<dbReference type="Proteomes" id="UP000326757">
    <property type="component" value="Unassembled WGS sequence"/>
</dbReference>
<keyword evidence="1" id="KW-1133">Transmembrane helix</keyword>
<gene>
    <name evidence="2" type="ORF">EYC80_000619</name>
</gene>
<comment type="caution">
    <text evidence="2">The sequence shown here is derived from an EMBL/GenBank/DDBJ whole genome shotgun (WGS) entry which is preliminary data.</text>
</comment>
<sequence length="269" mass="29597">MPFFGAFGQAFGSSATLAASNAASSCTNKSSNTISNQGSFFDVTKDIELGSLPATSPTVFESGRTNNSTLREKLHHANNYMSRTGLLEFMKTILLTILLCLAIVIPFDLLPILNDEVDWSFAIAIKNIGVINGTVDYGNGTIAPLNNFNLNGSNLTISNCNYIAPGDLCTNNSHHLTSIRDYCYVAFFLLLTIDMFFFVAVGNGVILNTNSQFLKETSLHVRKMKAMEQTSQKKLGIQNESMKINFHQVEQSWRLETPNSTIKLPTSEK</sequence>
<keyword evidence="1" id="KW-0472">Membrane</keyword>
<accession>A0A5N6KB78</accession>
<feature type="transmembrane region" description="Helical" evidence="1">
    <location>
        <begin position="89"/>
        <end position="110"/>
    </location>
</feature>
<feature type="transmembrane region" description="Helical" evidence="1">
    <location>
        <begin position="182"/>
        <end position="207"/>
    </location>
</feature>
<protein>
    <submittedName>
        <fullName evidence="2">Uncharacterized protein</fullName>
    </submittedName>
</protein>
<proteinExistence type="predicted"/>
<reference evidence="2 3" key="1">
    <citation type="submission" date="2019-06" db="EMBL/GenBank/DDBJ databases">
        <title>Genome Sequence of the Brown Rot Fungal Pathogen Monilinia laxa.</title>
        <authorList>
            <person name="De Miccolis Angelini R.M."/>
            <person name="Landi L."/>
            <person name="Abate D."/>
            <person name="Pollastro S."/>
            <person name="Romanazzi G."/>
            <person name="Faretra F."/>
        </authorList>
    </citation>
    <scope>NUCLEOTIDE SEQUENCE [LARGE SCALE GENOMIC DNA]</scope>
    <source>
        <strain evidence="2 3">Mlax316</strain>
    </source>
</reference>
<evidence type="ECO:0000313" key="2">
    <source>
        <dbReference type="EMBL" id="KAB8300447.1"/>
    </source>
</evidence>
<keyword evidence="3" id="KW-1185">Reference proteome</keyword>
<name>A0A5N6KB78_MONLA</name>
<keyword evidence="1" id="KW-0812">Transmembrane</keyword>
<dbReference type="OrthoDB" id="3493050at2759"/>
<evidence type="ECO:0000313" key="3">
    <source>
        <dbReference type="Proteomes" id="UP000326757"/>
    </source>
</evidence>
<organism evidence="2 3">
    <name type="scientific">Monilinia laxa</name>
    <name type="common">Brown rot fungus</name>
    <name type="synonym">Sclerotinia laxa</name>
    <dbReference type="NCBI Taxonomy" id="61186"/>
    <lineage>
        <taxon>Eukaryota</taxon>
        <taxon>Fungi</taxon>
        <taxon>Dikarya</taxon>
        <taxon>Ascomycota</taxon>
        <taxon>Pezizomycotina</taxon>
        <taxon>Leotiomycetes</taxon>
        <taxon>Helotiales</taxon>
        <taxon>Sclerotiniaceae</taxon>
        <taxon>Monilinia</taxon>
    </lineage>
</organism>
<evidence type="ECO:0000256" key="1">
    <source>
        <dbReference type="SAM" id="Phobius"/>
    </source>
</evidence>
<dbReference type="AlphaFoldDB" id="A0A5N6KB78"/>
<dbReference type="EMBL" id="VIGI01000005">
    <property type="protein sequence ID" value="KAB8300447.1"/>
    <property type="molecule type" value="Genomic_DNA"/>
</dbReference>